<dbReference type="GO" id="GO:0015074">
    <property type="term" value="P:DNA integration"/>
    <property type="evidence" value="ECO:0007669"/>
    <property type="project" value="UniProtKB-KW"/>
</dbReference>
<dbReference type="InterPro" id="IPR002104">
    <property type="entry name" value="Integrase_catalytic"/>
</dbReference>
<evidence type="ECO:0000256" key="3">
    <source>
        <dbReference type="ARBA" id="ARBA00023172"/>
    </source>
</evidence>
<dbReference type="InterPro" id="IPR013762">
    <property type="entry name" value="Integrase-like_cat_sf"/>
</dbReference>
<dbReference type="GO" id="GO:0003677">
    <property type="term" value="F:DNA binding"/>
    <property type="evidence" value="ECO:0007669"/>
    <property type="project" value="InterPro"/>
</dbReference>
<dbReference type="Pfam" id="PF00589">
    <property type="entry name" value="Phage_integrase"/>
    <property type="match status" value="1"/>
</dbReference>
<dbReference type="InterPro" id="IPR011010">
    <property type="entry name" value="DNA_brk_join_enz"/>
</dbReference>
<reference evidence="5" key="1">
    <citation type="journal article" date="2010" name="Genomics">
        <title>Tracing phylogenomic events leading to diversity of Haemophilus influenzae and the emergence of Brazilian Purpuric Fever (BPF)-associated clones.</title>
        <authorList>
            <person name="Papazisi L."/>
            <person name="Ratnayake S."/>
            <person name="Remortel B.G."/>
            <person name="Bock G.R."/>
            <person name="Liang W."/>
            <person name="Saeed A.I."/>
            <person name="Liu J."/>
            <person name="Fleischmann R.D."/>
            <person name="Kilian M."/>
            <person name="Peterson S.N."/>
        </authorList>
    </citation>
    <scope>NUCLEOTIDE SEQUENCE [LARGE SCALE GENOMIC DNA]</scope>
    <source>
        <strain evidence="5">HK1212</strain>
    </source>
</reference>
<dbReference type="PANTHER" id="PTHR30629">
    <property type="entry name" value="PROPHAGE INTEGRASE"/>
    <property type="match status" value="1"/>
</dbReference>
<evidence type="ECO:0000259" key="4">
    <source>
        <dbReference type="PROSITE" id="PS51898"/>
    </source>
</evidence>
<evidence type="ECO:0000313" key="5">
    <source>
        <dbReference type="EMBL" id="EFA28036.1"/>
    </source>
</evidence>
<dbReference type="CDD" id="cd00801">
    <property type="entry name" value="INT_P4_C"/>
    <property type="match status" value="1"/>
</dbReference>
<dbReference type="PANTHER" id="PTHR30629:SF6">
    <property type="entry name" value="PROPHAGE INTEGRASE INTA-RELATED"/>
    <property type="match status" value="1"/>
</dbReference>
<keyword evidence="3" id="KW-0233">DNA recombination</keyword>
<dbReference type="AlphaFoldDB" id="A0A7G2JXI4"/>
<dbReference type="Gene3D" id="1.10.443.10">
    <property type="entry name" value="Intergrase catalytic core"/>
    <property type="match status" value="1"/>
</dbReference>
<dbReference type="PROSITE" id="PS51898">
    <property type="entry name" value="TYR_RECOMBINASE"/>
    <property type="match status" value="1"/>
</dbReference>
<organism evidence="5">
    <name type="scientific">Haemophilus influenzae HK1212</name>
    <dbReference type="NCBI Taxonomy" id="456482"/>
    <lineage>
        <taxon>Bacteria</taxon>
        <taxon>Pseudomonadati</taxon>
        <taxon>Pseudomonadota</taxon>
        <taxon>Gammaproteobacteria</taxon>
        <taxon>Pasteurellales</taxon>
        <taxon>Pasteurellaceae</taxon>
        <taxon>Haemophilus</taxon>
    </lineage>
</organism>
<gene>
    <name evidence="5" type="ORF">HAINFHK1212_1574</name>
</gene>
<comment type="caution">
    <text evidence="5">The sequence shown here is derived from an EMBL/GenBank/DDBJ whole genome shotgun (WGS) entry which is preliminary data.</text>
</comment>
<comment type="similarity">
    <text evidence="1">Belongs to the 'phage' integrase family.</text>
</comment>
<evidence type="ECO:0000256" key="1">
    <source>
        <dbReference type="ARBA" id="ARBA00008857"/>
    </source>
</evidence>
<protein>
    <submittedName>
        <fullName evidence="5">Prophage CP4-57 integrase</fullName>
    </submittedName>
</protein>
<name>A0A7G2JXI4_HAEIF</name>
<dbReference type="EMBL" id="ABFC01000980">
    <property type="protein sequence ID" value="EFA28036.1"/>
    <property type="molecule type" value="Genomic_DNA"/>
</dbReference>
<dbReference type="SUPFAM" id="SSF56349">
    <property type="entry name" value="DNA breaking-rejoining enzymes"/>
    <property type="match status" value="1"/>
</dbReference>
<proteinExistence type="inferred from homology"/>
<evidence type="ECO:0000256" key="2">
    <source>
        <dbReference type="ARBA" id="ARBA00022908"/>
    </source>
</evidence>
<feature type="domain" description="Tyr recombinase" evidence="4">
    <location>
        <begin position="16"/>
        <end position="207"/>
    </location>
</feature>
<dbReference type="GO" id="GO:0006310">
    <property type="term" value="P:DNA recombination"/>
    <property type="evidence" value="ECO:0007669"/>
    <property type="project" value="UniProtKB-KW"/>
</dbReference>
<feature type="non-terminal residue" evidence="5">
    <location>
        <position position="1"/>
    </location>
</feature>
<sequence>NATADIGRVFIRPIAENNPTIRPEQLPKLFEDLQNSTLEIETRCALELLLLTAGRAGAITQLEWENVDFENSLLNIPKEKMKGRQGKVQDFILPLSKQAVTILRLLQKLNRCNSKFVFPSKKNPRQPISKETPNKALGRIGYRNILTAHGLRSVFSTAMNEAEFKTRLNTPKNLNFIVDCPIFKIARHTTHPTFTKGCKSAKFAIKLKTFSIQTHNHIRYRHLLNRRNGHIANNAVIRHIHRTLQHTACIA</sequence>
<keyword evidence="2" id="KW-0229">DNA integration</keyword>
<dbReference type="InterPro" id="IPR050808">
    <property type="entry name" value="Phage_Integrase"/>
</dbReference>
<accession>A0A7G2JXI4</accession>